<dbReference type="InParanoid" id="A0A1D3CY02"/>
<reference evidence="10 11" key="1">
    <citation type="journal article" date="2016" name="BMC Genomics">
        <title>Comparative genomics reveals Cyclospora cayetanensis possesses coccidia-like metabolism and invasion components but unique surface antigens.</title>
        <authorList>
            <person name="Liu S."/>
            <person name="Wang L."/>
            <person name="Zheng H."/>
            <person name="Xu Z."/>
            <person name="Roellig D.M."/>
            <person name="Li N."/>
            <person name="Frace M.A."/>
            <person name="Tang K."/>
            <person name="Arrowood M.J."/>
            <person name="Moss D.M."/>
            <person name="Zhang L."/>
            <person name="Feng Y."/>
            <person name="Xiao L."/>
        </authorList>
    </citation>
    <scope>NUCLEOTIDE SEQUENCE [LARGE SCALE GENOMIC DNA]</scope>
    <source>
        <strain evidence="10 11">CHN_HEN01</strain>
    </source>
</reference>
<comment type="caution">
    <text evidence="10">The sequence shown here is derived from an EMBL/GenBank/DDBJ whole genome shotgun (WGS) entry which is preliminary data.</text>
</comment>
<dbReference type="InterPro" id="IPR008271">
    <property type="entry name" value="Ser/Thr_kinase_AS"/>
</dbReference>
<evidence type="ECO:0000313" key="10">
    <source>
        <dbReference type="EMBL" id="OEH76078.1"/>
    </source>
</evidence>
<dbReference type="PROSITE" id="PS00108">
    <property type="entry name" value="PROTEIN_KINASE_ST"/>
    <property type="match status" value="1"/>
</dbReference>
<evidence type="ECO:0000256" key="5">
    <source>
        <dbReference type="ARBA" id="ARBA00023193"/>
    </source>
</evidence>
<keyword evidence="3 10" id="KW-0418">Kinase</keyword>
<feature type="region of interest" description="Disordered" evidence="8">
    <location>
        <begin position="1"/>
        <end position="28"/>
    </location>
</feature>
<comment type="similarity">
    <text evidence="6">Belongs to the protein kinase superfamily. Ser/Thr protein kinase family. GCN2 subfamily.</text>
</comment>
<feature type="domain" description="Protein kinase" evidence="9">
    <location>
        <begin position="46"/>
        <end position="776"/>
    </location>
</feature>
<name>A0A1D3CY02_9EIME</name>
<keyword evidence="5" id="KW-0652">Protein synthesis inhibitor</keyword>
<dbReference type="GO" id="GO:0017148">
    <property type="term" value="P:negative regulation of translation"/>
    <property type="evidence" value="ECO:0007669"/>
    <property type="project" value="UniProtKB-KW"/>
</dbReference>
<feature type="compositionally biased region" description="Low complexity" evidence="8">
    <location>
        <begin position="814"/>
        <end position="827"/>
    </location>
</feature>
<dbReference type="PANTHER" id="PTHR11042">
    <property type="entry name" value="EUKARYOTIC TRANSLATION INITIATION FACTOR 2-ALPHA KINASE EIF2-ALPHA KINASE -RELATED"/>
    <property type="match status" value="1"/>
</dbReference>
<gene>
    <name evidence="10" type="ORF">cyc_04765</name>
</gene>
<evidence type="ECO:0000313" key="11">
    <source>
        <dbReference type="Proteomes" id="UP000095192"/>
    </source>
</evidence>
<dbReference type="Pfam" id="PF00069">
    <property type="entry name" value="Pkinase"/>
    <property type="match status" value="2"/>
</dbReference>
<evidence type="ECO:0000256" key="2">
    <source>
        <dbReference type="ARBA" id="ARBA00022741"/>
    </source>
</evidence>
<keyword evidence="4 7" id="KW-0067">ATP-binding</keyword>
<dbReference type="InterPro" id="IPR050339">
    <property type="entry name" value="CC_SR_Kinase"/>
</dbReference>
<feature type="binding site" evidence="7">
    <location>
        <position position="75"/>
    </location>
    <ligand>
        <name>ATP</name>
        <dbReference type="ChEBI" id="CHEBI:30616"/>
    </ligand>
</feature>
<dbReference type="GO" id="GO:0005737">
    <property type="term" value="C:cytoplasm"/>
    <property type="evidence" value="ECO:0007669"/>
    <property type="project" value="TreeGrafter"/>
</dbReference>
<protein>
    <submittedName>
        <fullName evidence="10">Serine threonine protein kinase</fullName>
    </submittedName>
</protein>
<accession>A0A1D3CY02</accession>
<evidence type="ECO:0000259" key="9">
    <source>
        <dbReference type="PROSITE" id="PS50011"/>
    </source>
</evidence>
<dbReference type="Gene3D" id="3.30.200.20">
    <property type="entry name" value="Phosphorylase Kinase, domain 1"/>
    <property type="match status" value="2"/>
</dbReference>
<dbReference type="Gene3D" id="1.10.510.10">
    <property type="entry name" value="Transferase(Phosphotransferase) domain 1"/>
    <property type="match status" value="1"/>
</dbReference>
<dbReference type="EMBL" id="JROU02001539">
    <property type="protein sequence ID" value="OEH76078.1"/>
    <property type="molecule type" value="Genomic_DNA"/>
</dbReference>
<dbReference type="InterPro" id="IPR017441">
    <property type="entry name" value="Protein_kinase_ATP_BS"/>
</dbReference>
<feature type="region of interest" description="Disordered" evidence="8">
    <location>
        <begin position="809"/>
        <end position="831"/>
    </location>
</feature>
<dbReference type="InterPro" id="IPR011009">
    <property type="entry name" value="Kinase-like_dom_sf"/>
</dbReference>
<keyword evidence="1" id="KW-0808">Transferase</keyword>
<evidence type="ECO:0000256" key="7">
    <source>
        <dbReference type="PROSITE-ProRule" id="PRU10141"/>
    </source>
</evidence>
<keyword evidence="2 7" id="KW-0547">Nucleotide-binding</keyword>
<feature type="region of interest" description="Disordered" evidence="8">
    <location>
        <begin position="977"/>
        <end position="997"/>
    </location>
</feature>
<dbReference type="VEuPathDB" id="ToxoDB:cyc_04765"/>
<dbReference type="PROSITE" id="PS00107">
    <property type="entry name" value="PROTEIN_KINASE_ATP"/>
    <property type="match status" value="1"/>
</dbReference>
<evidence type="ECO:0000256" key="1">
    <source>
        <dbReference type="ARBA" id="ARBA00022679"/>
    </source>
</evidence>
<sequence>MGRGPPASSESAPLQGAPAPRGSHSTMQSRPMDFFVTEDHRLQRDFEELVPIGKGGFGRVVKARHRLDGEVYAIKIIEVSGILRGYRCVFEAPSEGFRKKAARRIRAQITEGEGEPAQLLLLEGKGVHLYGQREISVALRVWLGDWDECVSTVVSRWNALYRNGEGRLENVAMPACYCSFGPAFAAVLSQFTVDARHLESRIRRFLREVQCLRRLNPHTHIVRYFSSWLEARALPLATPPHVCSELRFRGRGRGHRGTGLDAGGEVVRTPLGGNHHDDGLLRGVLNLPSSENLEGPPSELAGRAGPVASEYVNTCGLAVAGRSNSQSGQPAASSYGFWCTDTYSGDNTSGLKISFRHPSEPRVLDISGSTHRANGCVPQEATGTLMESWTGASSSLRAQGGVAKRTLIGDKWACFAPYRIVEAAPQARPSTPCLPAGGALVTPPGGALVTPPGGALVSPPGGALVSPPGGSLPLCPLQGKQGTVAVGTGRRSCKPMMYNSRKGGVRLDGARGCGETCIERPPAGGISQVSPQQPVGGRVEVSLHIQMECYPMSLEQYIASTPEVEGPREALFLSQVIHGVAYCHRRGVIHRDLKPSNMFVTPEGTIRIGDFGLALREDLYCDTRGPHHKESSPHYCGSPPSLTSTFPVMGAPPSLGEQATIVAIRAAETAEAGGAHLAANRTRGVGTTVYAPPEQLEGRPYGSAVDIWALGMVGLDLFCRAETVMERSEILQRARQGLMPPSLEKEHPDVAALCRMCLQIDPAKRPSAAKLKHLLEEGSLLRGPLVRPAACFPLPGVLGQQLIGLPSGADGCTSSSRQQQQQQQQRQKLPLHRSSYNSAGEAYLVPPSPYVLCTPKLTAASPPAHPCKPLANAIAENPSGSPLTHQGACSPVLPRASASGSLWGLYDEEGGIDTESCFVPAFVELRSHKGSWKRRCVTLDLLRCRLYVYAKPRDLKPRQVYELGGLEGFKSFELQLLPPPSTPTTAAETSPEGGEPMRFLPGDSLPRLAYMELERDWGGLPPPAAEQFKASDGLSASTSHTKDTRVETLSLLPGHRNSHLFSAAPTFASPEHFTISSSSTDGTVVAGATGPAAVVTVSEATTFCADCIGPPLAASPPPLGAVLRCAADPSPRGSELQLPVGAPLETPDGGGAWVMVLKASPLREDLWIRGCVPSTSNKLPTTPTAGLSQQQLGSACNNRAWLEGLLEIMKGLSIKLGSLRAAKIPVMTLGALELEASSSYVKVPPFGTPQ</sequence>
<organism evidence="10 11">
    <name type="scientific">Cyclospora cayetanensis</name>
    <dbReference type="NCBI Taxonomy" id="88456"/>
    <lineage>
        <taxon>Eukaryota</taxon>
        <taxon>Sar</taxon>
        <taxon>Alveolata</taxon>
        <taxon>Apicomplexa</taxon>
        <taxon>Conoidasida</taxon>
        <taxon>Coccidia</taxon>
        <taxon>Eucoccidiorida</taxon>
        <taxon>Eimeriorina</taxon>
        <taxon>Eimeriidae</taxon>
        <taxon>Cyclospora</taxon>
    </lineage>
</organism>
<evidence type="ECO:0000256" key="4">
    <source>
        <dbReference type="ARBA" id="ARBA00022840"/>
    </source>
</evidence>
<keyword evidence="11" id="KW-1185">Reference proteome</keyword>
<dbReference type="Proteomes" id="UP000095192">
    <property type="component" value="Unassembled WGS sequence"/>
</dbReference>
<dbReference type="InterPro" id="IPR000719">
    <property type="entry name" value="Prot_kinase_dom"/>
</dbReference>
<evidence type="ECO:0000256" key="6">
    <source>
        <dbReference type="ARBA" id="ARBA00037982"/>
    </source>
</evidence>
<dbReference type="GO" id="GO:0005524">
    <property type="term" value="F:ATP binding"/>
    <property type="evidence" value="ECO:0007669"/>
    <property type="project" value="UniProtKB-UniRule"/>
</dbReference>
<dbReference type="PROSITE" id="PS50011">
    <property type="entry name" value="PROTEIN_KINASE_DOM"/>
    <property type="match status" value="1"/>
</dbReference>
<dbReference type="AlphaFoldDB" id="A0A1D3CY02"/>
<proteinExistence type="inferred from homology"/>
<dbReference type="SMART" id="SM00220">
    <property type="entry name" value="S_TKc"/>
    <property type="match status" value="1"/>
</dbReference>
<evidence type="ECO:0000256" key="3">
    <source>
        <dbReference type="ARBA" id="ARBA00022777"/>
    </source>
</evidence>
<feature type="compositionally biased region" description="Low complexity" evidence="8">
    <location>
        <begin position="983"/>
        <end position="992"/>
    </location>
</feature>
<dbReference type="GO" id="GO:0005634">
    <property type="term" value="C:nucleus"/>
    <property type="evidence" value="ECO:0007669"/>
    <property type="project" value="TreeGrafter"/>
</dbReference>
<evidence type="ECO:0000256" key="8">
    <source>
        <dbReference type="SAM" id="MobiDB-lite"/>
    </source>
</evidence>
<dbReference type="SUPFAM" id="SSF56112">
    <property type="entry name" value="Protein kinase-like (PK-like)"/>
    <property type="match status" value="1"/>
</dbReference>
<dbReference type="GO" id="GO:0004672">
    <property type="term" value="F:protein kinase activity"/>
    <property type="evidence" value="ECO:0007669"/>
    <property type="project" value="InterPro"/>
</dbReference>